<evidence type="ECO:0000256" key="1">
    <source>
        <dbReference type="ARBA" id="ARBA00022614"/>
    </source>
</evidence>
<keyword evidence="4" id="KW-1133">Transmembrane helix</keyword>
<dbReference type="RefSeq" id="XP_031769153.2">
    <property type="nucleotide sequence ID" value="XM_031913293.2"/>
</dbReference>
<dbReference type="GO" id="GO:0006955">
    <property type="term" value="P:immune response"/>
    <property type="evidence" value="ECO:0007669"/>
    <property type="project" value="InterPro"/>
</dbReference>
<dbReference type="GeneID" id="113518353"/>
<evidence type="ECO:0000256" key="3">
    <source>
        <dbReference type="SAM" id="MobiDB-lite"/>
    </source>
</evidence>
<dbReference type="Proteomes" id="UP001652740">
    <property type="component" value="Unplaced"/>
</dbReference>
<keyword evidence="6" id="KW-1185">Reference proteome</keyword>
<dbReference type="RefSeq" id="XP_026759037.2">
    <property type="nucleotide sequence ID" value="XM_026903236.3"/>
</dbReference>
<dbReference type="RefSeq" id="XP_026759036.2">
    <property type="nucleotide sequence ID" value="XM_026903235.3"/>
</dbReference>
<accession>A0A6J1WTI0</accession>
<feature type="compositionally biased region" description="Acidic residues" evidence="3">
    <location>
        <begin position="672"/>
        <end position="701"/>
    </location>
</feature>
<dbReference type="PANTHER" id="PTHR24366:SF96">
    <property type="entry name" value="LEUCINE RICH REPEAT CONTAINING 53"/>
    <property type="match status" value="1"/>
</dbReference>
<reference evidence="7 8" key="1">
    <citation type="submission" date="2025-05" db="UniProtKB">
        <authorList>
            <consortium name="RefSeq"/>
        </authorList>
    </citation>
    <scope>IDENTIFICATION</scope>
    <source>
        <tissue evidence="7 8">Whole larvae</tissue>
    </source>
</reference>
<dbReference type="InterPro" id="IPR001611">
    <property type="entry name" value="Leu-rich_rpt"/>
</dbReference>
<dbReference type="PROSITE" id="PS51450">
    <property type="entry name" value="LRR"/>
    <property type="match status" value="5"/>
</dbReference>
<protein>
    <submittedName>
        <fullName evidence="7 8">Protein artichoke</fullName>
    </submittedName>
</protein>
<dbReference type="SMART" id="SM00369">
    <property type="entry name" value="LRR_TYP"/>
    <property type="match status" value="11"/>
</dbReference>
<proteinExistence type="predicted"/>
<evidence type="ECO:0000256" key="2">
    <source>
        <dbReference type="ARBA" id="ARBA00022737"/>
    </source>
</evidence>
<feature type="chain" id="PRO_5044639780" evidence="5">
    <location>
        <begin position="21"/>
        <end position="872"/>
    </location>
</feature>
<keyword evidence="5" id="KW-0732">Signal</keyword>
<dbReference type="Gene3D" id="3.80.10.10">
    <property type="entry name" value="Ribonuclease Inhibitor"/>
    <property type="match status" value="4"/>
</dbReference>
<evidence type="ECO:0000256" key="4">
    <source>
        <dbReference type="SAM" id="Phobius"/>
    </source>
</evidence>
<sequence length="872" mass="98305">MGAKSREFLLLLAVCALAFGGSVNKTTKKINESDDFIEQYEDYDAGQEQEVLFNEDKPCPRDCLCTVSQGYRIAKCNRLEIGTQKFGNDITDLVVENAEFPIVLTEQIFKNLGLHQVATIKIVNSTIESVDPAAFRGLEELYALTLSNNQLKRIHPNTFIENKKLLLLTLSNNPLKLPPTGSTDYFLNASTVQELILSNCNIQYISANAFQNMPGLMYLDLSKNELSGMDADTFKKLLDLEEIDLSDNNIKSLPDDIFSENTELATLHIDRNPIDSVYGLQMSELLTLTAGQTNIKFIGPSMFNGMTYIANLNLSGNNIEKIHNQAFHKLVELNYLDLSYNNLTFISSVLIKENIELDVFKISNNPKLKHLPTDGFNCSADQFNIYAFDASNCGLEEIFDNSLMTFTALTTINLSGNKIQSINNKVFSYCPKLVEINLAYNMLRTLDNKIFQNNEELSKLYLQGNPLKVLSAEIFVNTPSLTLLDVSNADLTSLWKEDKNLPKELLSHLNFLNISHNRITELKESEIISFEKLRTLDVTNNPLTCSHEFENLMIWLNKHKVSPSSNKASIANLGKDAKEDDFTFSWEFLSRKTCSNANFLHAVEPLPAVSDEEIWERIDKDNVGNFDLKNTLGDDVSIAEDEPKVTENKLSADTNAIDDELKNNDDLKNDDDTYDDDGDEDVDGDDDGDEDSEEEYDDADDDVDLKVKLIEKRPTPKPNPPKVAVETTEKEKIKIDIKLLENDIYDELEPKDYKQASVIEEHGHYDYLWPMLISILCVLVLLLVIAKVVMVLCKKRTKQMRYNSAIIAAMTQPGRTKKDCGLVYQQLSEDLTGPATPKLNRYTPLHSVTVKASNMSYESSPFHHSNIVPEAV</sequence>
<dbReference type="Pfam" id="PF13855">
    <property type="entry name" value="LRR_8"/>
    <property type="match status" value="4"/>
</dbReference>
<keyword evidence="1" id="KW-0433">Leucine-rich repeat</keyword>
<dbReference type="PANTHER" id="PTHR24366">
    <property type="entry name" value="IG(IMMUNOGLOBULIN) AND LRR(LEUCINE RICH REPEAT) DOMAINS"/>
    <property type="match status" value="1"/>
</dbReference>
<gene>
    <name evidence="7 8 9 10" type="primary">LOC113518353</name>
</gene>
<keyword evidence="2" id="KW-0677">Repeat</keyword>
<dbReference type="PRINTS" id="PR00019">
    <property type="entry name" value="LEURICHRPT"/>
</dbReference>
<dbReference type="GO" id="GO:0004888">
    <property type="term" value="F:transmembrane signaling receptor activity"/>
    <property type="evidence" value="ECO:0007669"/>
    <property type="project" value="InterPro"/>
</dbReference>
<name>A0A6J1WTI0_GALME</name>
<dbReference type="AlphaFoldDB" id="A0A6J1WTI0"/>
<feature type="compositionally biased region" description="Basic and acidic residues" evidence="3">
    <location>
        <begin position="659"/>
        <end position="671"/>
    </location>
</feature>
<organism evidence="6 8">
    <name type="scientific">Galleria mellonella</name>
    <name type="common">Greater wax moth</name>
    <dbReference type="NCBI Taxonomy" id="7137"/>
    <lineage>
        <taxon>Eukaryota</taxon>
        <taxon>Metazoa</taxon>
        <taxon>Ecdysozoa</taxon>
        <taxon>Arthropoda</taxon>
        <taxon>Hexapoda</taxon>
        <taxon>Insecta</taxon>
        <taxon>Pterygota</taxon>
        <taxon>Neoptera</taxon>
        <taxon>Endopterygota</taxon>
        <taxon>Lepidoptera</taxon>
        <taxon>Glossata</taxon>
        <taxon>Ditrysia</taxon>
        <taxon>Pyraloidea</taxon>
        <taxon>Pyralidae</taxon>
        <taxon>Galleriinae</taxon>
        <taxon>Galleria</taxon>
    </lineage>
</organism>
<dbReference type="RefSeq" id="XP_026759038.2">
    <property type="nucleotide sequence ID" value="XM_026903237.3"/>
</dbReference>
<evidence type="ECO:0000313" key="8">
    <source>
        <dbReference type="RefSeq" id="XP_026759037.2"/>
    </source>
</evidence>
<evidence type="ECO:0000313" key="6">
    <source>
        <dbReference type="Proteomes" id="UP001652740"/>
    </source>
</evidence>
<evidence type="ECO:0000313" key="9">
    <source>
        <dbReference type="RefSeq" id="XP_026759038.2"/>
    </source>
</evidence>
<dbReference type="SUPFAM" id="SSF52058">
    <property type="entry name" value="L domain-like"/>
    <property type="match status" value="2"/>
</dbReference>
<dbReference type="InterPro" id="IPR003591">
    <property type="entry name" value="Leu-rich_rpt_typical-subtyp"/>
</dbReference>
<dbReference type="KEGG" id="gmw:113518353"/>
<feature type="transmembrane region" description="Helical" evidence="4">
    <location>
        <begin position="767"/>
        <end position="793"/>
    </location>
</feature>
<feature type="signal peptide" evidence="5">
    <location>
        <begin position="1"/>
        <end position="20"/>
    </location>
</feature>
<evidence type="ECO:0000313" key="10">
    <source>
        <dbReference type="RefSeq" id="XP_031769153.2"/>
    </source>
</evidence>
<keyword evidence="4" id="KW-0812">Transmembrane</keyword>
<evidence type="ECO:0000313" key="7">
    <source>
        <dbReference type="RefSeq" id="XP_026759036.2"/>
    </source>
</evidence>
<keyword evidence="4" id="KW-0472">Membrane</keyword>
<dbReference type="GO" id="GO:0002224">
    <property type="term" value="P:toll-like receptor signaling pathway"/>
    <property type="evidence" value="ECO:0007669"/>
    <property type="project" value="InterPro"/>
</dbReference>
<dbReference type="InterPro" id="IPR032675">
    <property type="entry name" value="LRR_dom_sf"/>
</dbReference>
<feature type="region of interest" description="Disordered" evidence="3">
    <location>
        <begin position="639"/>
        <end position="701"/>
    </location>
</feature>
<dbReference type="GO" id="GO:0016020">
    <property type="term" value="C:membrane"/>
    <property type="evidence" value="ECO:0007669"/>
    <property type="project" value="InterPro"/>
</dbReference>
<evidence type="ECO:0000256" key="5">
    <source>
        <dbReference type="SAM" id="SignalP"/>
    </source>
</evidence>